<gene>
    <name evidence="1" type="ORF">EV199_1299</name>
</gene>
<comment type="caution">
    <text evidence="1">The sequence shown here is derived from an EMBL/GenBank/DDBJ whole genome shotgun (WGS) entry which is preliminary data.</text>
</comment>
<dbReference type="AlphaFoldDB" id="A0A4Q7N1Y3"/>
<evidence type="ECO:0008006" key="3">
    <source>
        <dbReference type="Google" id="ProtNLM"/>
    </source>
</evidence>
<dbReference type="PROSITE" id="PS51257">
    <property type="entry name" value="PROKAR_LIPOPROTEIN"/>
    <property type="match status" value="1"/>
</dbReference>
<organism evidence="1 2">
    <name type="scientific">Pseudobacter ginsenosidimutans</name>
    <dbReference type="NCBI Taxonomy" id="661488"/>
    <lineage>
        <taxon>Bacteria</taxon>
        <taxon>Pseudomonadati</taxon>
        <taxon>Bacteroidota</taxon>
        <taxon>Chitinophagia</taxon>
        <taxon>Chitinophagales</taxon>
        <taxon>Chitinophagaceae</taxon>
        <taxon>Pseudobacter</taxon>
    </lineage>
</organism>
<sequence length="311" mass="35539">MKAHQPSFRLLNGCLPVIILLLASCSKQDGSGAPDPDYDEQRIATITIKDEVLTATFAYDDQKRLSRIDYSDMGSPSLRFSYNGQTITARYYKGAAPDPQREKYVFTLLNNHVVNTRMTRPDNSYYDTYFEYDAQNRMTEIGFRAVSSNGSIGATLDCYYTYPAQGNTQELKMYGQYLLKETDTITQSKTWHTDKQFVSLSNLGFDYFGKAPAGIAYDIAGILPAIEPFPFIRNTRFIASFDQVPYLLPSPTALKVLKGQKKYLDYSSGPFNVQWEYSGWDWTDPDNSTSPYKFDELGRLTTYFNYNLTWK</sequence>
<dbReference type="Proteomes" id="UP000293874">
    <property type="component" value="Unassembled WGS sequence"/>
</dbReference>
<dbReference type="RefSeq" id="WP_130539801.1">
    <property type="nucleotide sequence ID" value="NZ_CP042431.1"/>
</dbReference>
<keyword evidence="2" id="KW-1185">Reference proteome</keyword>
<evidence type="ECO:0000313" key="1">
    <source>
        <dbReference type="EMBL" id="RZS75433.1"/>
    </source>
</evidence>
<evidence type="ECO:0000313" key="2">
    <source>
        <dbReference type="Proteomes" id="UP000293874"/>
    </source>
</evidence>
<protein>
    <recommendedName>
        <fullName evidence="3">YD repeat-containing protein</fullName>
    </recommendedName>
</protein>
<dbReference type="EMBL" id="SGXA01000001">
    <property type="protein sequence ID" value="RZS75433.1"/>
    <property type="molecule type" value="Genomic_DNA"/>
</dbReference>
<name>A0A4Q7N1Y3_9BACT</name>
<proteinExistence type="predicted"/>
<reference evidence="1 2" key="1">
    <citation type="submission" date="2019-02" db="EMBL/GenBank/DDBJ databases">
        <title>Genomic Encyclopedia of Type Strains, Phase IV (KMG-IV): sequencing the most valuable type-strain genomes for metagenomic binning, comparative biology and taxonomic classification.</title>
        <authorList>
            <person name="Goeker M."/>
        </authorList>
    </citation>
    <scope>NUCLEOTIDE SEQUENCE [LARGE SCALE GENOMIC DNA]</scope>
    <source>
        <strain evidence="1 2">DSM 18116</strain>
    </source>
</reference>
<accession>A0A4Q7N1Y3</accession>